<accession>A0A1B9HT01</accession>
<dbReference type="RefSeq" id="XP_019007618.1">
    <property type="nucleotide sequence ID" value="XM_019159324.1"/>
</dbReference>
<dbReference type="PANTHER" id="PTHR33594">
    <property type="entry name" value="SUPERFAMILY HYDROLASE, PUTATIVE (AFU_ORTHOLOGUE AFUA_1G03035)-RELATED"/>
    <property type="match status" value="1"/>
</dbReference>
<evidence type="ECO:0000313" key="4">
    <source>
        <dbReference type="Proteomes" id="UP000094020"/>
    </source>
</evidence>
<reference evidence="3" key="2">
    <citation type="submission" date="2013-07" db="EMBL/GenBank/DDBJ databases">
        <authorList>
            <consortium name="The Broad Institute Genome Sequencing Platform"/>
            <person name="Cuomo C."/>
            <person name="Litvintseva A."/>
            <person name="Chen Y."/>
            <person name="Heitman J."/>
            <person name="Sun S."/>
            <person name="Springer D."/>
            <person name="Dromer F."/>
            <person name="Young S.K."/>
            <person name="Zeng Q."/>
            <person name="Gargeya S."/>
            <person name="Fitzgerald M."/>
            <person name="Abouelleil A."/>
            <person name="Alvarado L."/>
            <person name="Berlin A.M."/>
            <person name="Chapman S.B."/>
            <person name="Dewar J."/>
            <person name="Goldberg J."/>
            <person name="Griggs A."/>
            <person name="Gujja S."/>
            <person name="Hansen M."/>
            <person name="Howarth C."/>
            <person name="Imamovic A."/>
            <person name="Larimer J."/>
            <person name="McCowan C."/>
            <person name="Murphy C."/>
            <person name="Pearson M."/>
            <person name="Priest M."/>
            <person name="Roberts A."/>
            <person name="Saif S."/>
            <person name="Shea T."/>
            <person name="Sykes S."/>
            <person name="Wortman J."/>
            <person name="Nusbaum C."/>
            <person name="Birren B."/>
        </authorList>
    </citation>
    <scope>NUCLEOTIDE SEQUENCE</scope>
    <source>
        <strain evidence="3">CBS 10737</strain>
    </source>
</reference>
<sequence length="239" mass="27954">MSVVNQDNVRDRQDLLDKAEKFVKDHMAGYDPSHDWHHVQRVRKLAIRIAKTLDPLPDLLVVELTALFHDLDDHKYRTESSPTLSELLNPLLNHKALNSEQSNLIIKIIPNISYTTEIKLQKLNQWNWQLNINELKVVQDSDRLDAIGSIGILRLAAYSCKINRKLINEDQNNINNNNNNNNEQKIGQSAEDHFEEKLLKVKDRMKTPFGKLEAERRHKTMIDFLTSLEREREILYEDE</sequence>
<dbReference type="PANTHER" id="PTHR33594:SF1">
    <property type="entry name" value="HD_PDEASE DOMAIN-CONTAINING PROTEIN"/>
    <property type="match status" value="1"/>
</dbReference>
<dbReference type="GeneID" id="30176002"/>
<dbReference type="OrthoDB" id="16547at2759"/>
<dbReference type="Gene3D" id="1.10.3210.50">
    <property type="match status" value="1"/>
</dbReference>
<dbReference type="STRING" id="1296096.A0A1B9HT01"/>
<evidence type="ECO:0000313" key="3">
    <source>
        <dbReference type="EMBL" id="WWC68338.1"/>
    </source>
</evidence>
<dbReference type="SUPFAM" id="SSF109604">
    <property type="entry name" value="HD-domain/PDEase-like"/>
    <property type="match status" value="1"/>
</dbReference>
<feature type="domain" description="HD/PDEase" evidence="1">
    <location>
        <begin position="31"/>
        <end position="156"/>
    </location>
</feature>
<evidence type="ECO:0000313" key="2">
    <source>
        <dbReference type="EMBL" id="OCF46399.1"/>
    </source>
</evidence>
<evidence type="ECO:0000259" key="1">
    <source>
        <dbReference type="SMART" id="SM00471"/>
    </source>
</evidence>
<reference evidence="2" key="3">
    <citation type="submission" date="2016-07" db="EMBL/GenBank/DDBJ databases">
        <title>Evolution of pathogenesis and genome organization in the Tremellales.</title>
        <authorList>
            <person name="Cuomo C."/>
            <person name="Litvintseva A."/>
            <person name="Heitman J."/>
            <person name="Chen Y."/>
            <person name="Sun S."/>
            <person name="Springer D."/>
            <person name="Dromer F."/>
            <person name="Young S."/>
            <person name="Zeng Q."/>
            <person name="Chapman S."/>
            <person name="Gujja S."/>
            <person name="Saif S."/>
            <person name="Birren B."/>
        </authorList>
    </citation>
    <scope>NUCLEOTIDE SEQUENCE</scope>
    <source>
        <strain evidence="2">CBS 10737</strain>
    </source>
</reference>
<dbReference type="SMART" id="SM00471">
    <property type="entry name" value="HDc"/>
    <property type="match status" value="1"/>
</dbReference>
<organism evidence="2">
    <name type="scientific">Kwoniella pini CBS 10737</name>
    <dbReference type="NCBI Taxonomy" id="1296096"/>
    <lineage>
        <taxon>Eukaryota</taxon>
        <taxon>Fungi</taxon>
        <taxon>Dikarya</taxon>
        <taxon>Basidiomycota</taxon>
        <taxon>Agaricomycotina</taxon>
        <taxon>Tremellomycetes</taxon>
        <taxon>Tremellales</taxon>
        <taxon>Cryptococcaceae</taxon>
        <taxon>Kwoniella</taxon>
    </lineage>
</organism>
<dbReference type="AlphaFoldDB" id="A0A1B9HT01"/>
<dbReference type="KEGG" id="kpin:30176002"/>
<name>A0A1B9HT01_9TREE</name>
<keyword evidence="4" id="KW-1185">Reference proteome</keyword>
<dbReference type="EMBL" id="KI894017">
    <property type="protein sequence ID" value="OCF46399.1"/>
    <property type="molecule type" value="Genomic_DNA"/>
</dbReference>
<reference evidence="2" key="1">
    <citation type="submission" date="2013-07" db="EMBL/GenBank/DDBJ databases">
        <title>The Genome Sequence of Cryptococcus pinus CBS10737.</title>
        <authorList>
            <consortium name="The Broad Institute Genome Sequencing Platform"/>
            <person name="Cuomo C."/>
            <person name="Litvintseva A."/>
            <person name="Chen Y."/>
            <person name="Heitman J."/>
            <person name="Sun S."/>
            <person name="Springer D."/>
            <person name="Dromer F."/>
            <person name="Young S.K."/>
            <person name="Zeng Q."/>
            <person name="Gargeya S."/>
            <person name="Fitzgerald M."/>
            <person name="Abouelleil A."/>
            <person name="Alvarado L."/>
            <person name="Berlin A.M."/>
            <person name="Chapman S.B."/>
            <person name="Dewar J."/>
            <person name="Goldberg J."/>
            <person name="Griggs A."/>
            <person name="Gujja S."/>
            <person name="Hansen M."/>
            <person name="Howarth C."/>
            <person name="Imamovic A."/>
            <person name="Larimer J."/>
            <person name="McCowan C."/>
            <person name="Murphy C."/>
            <person name="Pearson M."/>
            <person name="Priest M."/>
            <person name="Roberts A."/>
            <person name="Saif S."/>
            <person name="Shea T."/>
            <person name="Sykes S."/>
            <person name="Wortman J."/>
            <person name="Nusbaum C."/>
            <person name="Birren B."/>
        </authorList>
    </citation>
    <scope>NUCLEOTIDE SEQUENCE [LARGE SCALE GENOMIC DNA]</scope>
    <source>
        <strain evidence="2">CBS 10737</strain>
    </source>
</reference>
<dbReference type="Proteomes" id="UP000094020">
    <property type="component" value="Chromosome 3"/>
</dbReference>
<dbReference type="CDD" id="cd00077">
    <property type="entry name" value="HDc"/>
    <property type="match status" value="1"/>
</dbReference>
<reference evidence="3" key="4">
    <citation type="submission" date="2024-02" db="EMBL/GenBank/DDBJ databases">
        <title>Comparative genomics of Cryptococcus and Kwoniella reveals pathogenesis evolution and contrasting modes of karyotype evolution via chromosome fusion or intercentromeric recombination.</title>
        <authorList>
            <person name="Coelho M.A."/>
            <person name="David-Palma M."/>
            <person name="Shea T."/>
            <person name="Bowers K."/>
            <person name="McGinley-Smith S."/>
            <person name="Mohammad A.W."/>
            <person name="Gnirke A."/>
            <person name="Yurkov A.M."/>
            <person name="Nowrousian M."/>
            <person name="Sun S."/>
            <person name="Cuomo C.A."/>
            <person name="Heitman J."/>
        </authorList>
    </citation>
    <scope>NUCLEOTIDE SEQUENCE</scope>
    <source>
        <strain evidence="3">CBS 10737</strain>
    </source>
</reference>
<protein>
    <recommendedName>
        <fullName evidence="1">HD/PDEase domain-containing protein</fullName>
    </recommendedName>
</protein>
<dbReference type="InterPro" id="IPR003607">
    <property type="entry name" value="HD/PDEase_dom"/>
</dbReference>
<proteinExistence type="predicted"/>
<dbReference type="EMBL" id="CP144521">
    <property type="protein sequence ID" value="WWC68338.1"/>
    <property type="molecule type" value="Genomic_DNA"/>
</dbReference>
<gene>
    <name evidence="2" type="ORF">I206_07633</name>
    <name evidence="3" type="ORF">I206_102263</name>
</gene>